<evidence type="ECO:0000256" key="1">
    <source>
        <dbReference type="ARBA" id="ARBA00001231"/>
    </source>
</evidence>
<dbReference type="RefSeq" id="WP_090553508.1">
    <property type="nucleotide sequence ID" value="NZ_FNFP01000003.1"/>
</dbReference>
<gene>
    <name evidence="7" type="ORF">SAMN05660472_01965</name>
</gene>
<proteinExistence type="inferred from homology"/>
<dbReference type="GO" id="GO:0009254">
    <property type="term" value="P:peptidoglycan turnover"/>
    <property type="evidence" value="ECO:0007669"/>
    <property type="project" value="TreeGrafter"/>
</dbReference>
<dbReference type="OrthoDB" id="9805821at2"/>
<evidence type="ECO:0000256" key="2">
    <source>
        <dbReference type="ARBA" id="ARBA00005336"/>
    </source>
</evidence>
<comment type="similarity">
    <text evidence="2">Belongs to the glycosyl hydrolase 3 family.</text>
</comment>
<dbReference type="Pfam" id="PF00933">
    <property type="entry name" value="Glyco_hydro_3"/>
    <property type="match status" value="1"/>
</dbReference>
<keyword evidence="8" id="KW-1185">Reference proteome</keyword>
<organism evidence="7 8">
    <name type="scientific">Natronincola ferrireducens</name>
    <dbReference type="NCBI Taxonomy" id="393762"/>
    <lineage>
        <taxon>Bacteria</taxon>
        <taxon>Bacillati</taxon>
        <taxon>Bacillota</taxon>
        <taxon>Clostridia</taxon>
        <taxon>Peptostreptococcales</taxon>
        <taxon>Natronincolaceae</taxon>
        <taxon>Natronincola</taxon>
    </lineage>
</organism>
<feature type="domain" description="Glycoside hydrolase family 3 N-terminal" evidence="6">
    <location>
        <begin position="72"/>
        <end position="400"/>
    </location>
</feature>
<evidence type="ECO:0000313" key="7">
    <source>
        <dbReference type="EMBL" id="SDK75314.1"/>
    </source>
</evidence>
<dbReference type="InterPro" id="IPR036962">
    <property type="entry name" value="Glyco_hydro_3_N_sf"/>
</dbReference>
<evidence type="ECO:0000259" key="6">
    <source>
        <dbReference type="Pfam" id="PF00933"/>
    </source>
</evidence>
<dbReference type="InterPro" id="IPR050226">
    <property type="entry name" value="NagZ_Beta-hexosaminidase"/>
</dbReference>
<reference evidence="7 8" key="1">
    <citation type="submission" date="2016-10" db="EMBL/GenBank/DDBJ databases">
        <authorList>
            <person name="de Groot N.N."/>
        </authorList>
    </citation>
    <scope>NUCLEOTIDE SEQUENCE [LARGE SCALE GENOMIC DNA]</scope>
    <source>
        <strain evidence="7 8">DSM 18346</strain>
    </source>
</reference>
<dbReference type="GO" id="GO:0004563">
    <property type="term" value="F:beta-N-acetylhexosaminidase activity"/>
    <property type="evidence" value="ECO:0007669"/>
    <property type="project" value="UniProtKB-EC"/>
</dbReference>
<dbReference type="Proteomes" id="UP000198718">
    <property type="component" value="Unassembled WGS sequence"/>
</dbReference>
<evidence type="ECO:0000256" key="5">
    <source>
        <dbReference type="ARBA" id="ARBA00023295"/>
    </source>
</evidence>
<dbReference type="PANTHER" id="PTHR30480">
    <property type="entry name" value="BETA-HEXOSAMINIDASE-RELATED"/>
    <property type="match status" value="1"/>
</dbReference>
<dbReference type="SUPFAM" id="SSF51445">
    <property type="entry name" value="(Trans)glycosidases"/>
    <property type="match status" value="1"/>
</dbReference>
<evidence type="ECO:0000256" key="4">
    <source>
        <dbReference type="ARBA" id="ARBA00022801"/>
    </source>
</evidence>
<protein>
    <recommendedName>
        <fullName evidence="3">beta-N-acetylhexosaminidase</fullName>
        <ecNumber evidence="3">3.2.1.52</ecNumber>
    </recommendedName>
</protein>
<dbReference type="EC" id="3.2.1.52" evidence="3"/>
<keyword evidence="5" id="KW-0326">Glycosidase</keyword>
<dbReference type="STRING" id="393762.SAMN05660472_01965"/>
<accession>A0A1G9EGT0</accession>
<dbReference type="PANTHER" id="PTHR30480:SF13">
    <property type="entry name" value="BETA-HEXOSAMINIDASE"/>
    <property type="match status" value="1"/>
</dbReference>
<evidence type="ECO:0000313" key="8">
    <source>
        <dbReference type="Proteomes" id="UP000198718"/>
    </source>
</evidence>
<evidence type="ECO:0000256" key="3">
    <source>
        <dbReference type="ARBA" id="ARBA00012663"/>
    </source>
</evidence>
<dbReference type="Gene3D" id="3.20.20.300">
    <property type="entry name" value="Glycoside hydrolase, family 3, N-terminal domain"/>
    <property type="match status" value="1"/>
</dbReference>
<dbReference type="GO" id="GO:0005975">
    <property type="term" value="P:carbohydrate metabolic process"/>
    <property type="evidence" value="ECO:0007669"/>
    <property type="project" value="InterPro"/>
</dbReference>
<dbReference type="EMBL" id="FNFP01000003">
    <property type="protein sequence ID" value="SDK75314.1"/>
    <property type="molecule type" value="Genomic_DNA"/>
</dbReference>
<dbReference type="AlphaFoldDB" id="A0A1G9EGT0"/>
<comment type="catalytic activity">
    <reaction evidence="1">
        <text>Hydrolysis of terminal non-reducing N-acetyl-D-hexosamine residues in N-acetyl-beta-D-hexosaminides.</text>
        <dbReference type="EC" id="3.2.1.52"/>
    </reaction>
</comment>
<dbReference type="InterPro" id="IPR001764">
    <property type="entry name" value="Glyco_hydro_3_N"/>
</dbReference>
<name>A0A1G9EGT0_9FIRM</name>
<sequence length="436" mass="49080">MNKKYIYMLLFIFILLDLVGCSNIAAEKAPTIETHLEKYQQYKQKELVDREEDINEEDKKKILIEKYIQEMTVEEKIGQVFMEAFRYNKNNKPITSLDKEVIVTLETYQLGGIIFFAENIDTIEQTQNLIRAMQEISKIPLFIAIDEEGGLVSRLNSSPNMPATRLPGNKALGDTGDVELAYKIGRLLGRELASLGFNMNLAPVADVNTNPKNPVIGNRSFGRDPYKVGEMVANMARGIQEENISAVVKHFPGHGDTSFDTHERAVTLHHDRDRLESVEFLPFKRSIKEDVDGVMLAHIKVPHLTSKPLPATLSKEIVTDILREDLQHEKLIITDALEMAAIARYWSPGEAAVLAFEAGADILLMPESLEEAYGALLNAVGQGRITEERLNASIKRILTVKHERGVLEAVDRELIPEKVLGSQEHQELIKQIKDSK</sequence>
<keyword evidence="4" id="KW-0378">Hydrolase</keyword>
<dbReference type="InterPro" id="IPR017853">
    <property type="entry name" value="GH"/>
</dbReference>